<dbReference type="GO" id="GO:0000272">
    <property type="term" value="P:polysaccharide catabolic process"/>
    <property type="evidence" value="ECO:0007669"/>
    <property type="project" value="UniProtKB-KW"/>
</dbReference>
<dbReference type="InterPro" id="IPR008979">
    <property type="entry name" value="Galactose-bd-like_sf"/>
</dbReference>
<dbReference type="EMBL" id="JACHIR010000001">
    <property type="protein sequence ID" value="MBB5890115.1"/>
    <property type="molecule type" value="Genomic_DNA"/>
</dbReference>
<keyword evidence="8" id="KW-1185">Reference proteome</keyword>
<dbReference type="SMART" id="SM00710">
    <property type="entry name" value="PbH1"/>
    <property type="match status" value="6"/>
</dbReference>
<reference evidence="7 8" key="1">
    <citation type="submission" date="2020-08" db="EMBL/GenBank/DDBJ databases">
        <title>Sequencing the genomes of 1000 actinobacteria strains.</title>
        <authorList>
            <person name="Klenk H.-P."/>
        </authorList>
    </citation>
    <scope>NUCLEOTIDE SEQUENCE [LARGE SCALE GENOMIC DNA]</scope>
    <source>
        <strain evidence="7 8">DSM 43851</strain>
    </source>
</reference>
<dbReference type="InterPro" id="IPR036116">
    <property type="entry name" value="FN3_sf"/>
</dbReference>
<feature type="domain" description="F5/8 type C" evidence="5">
    <location>
        <begin position="22"/>
        <end position="151"/>
    </location>
</feature>
<dbReference type="InterPro" id="IPR012334">
    <property type="entry name" value="Pectin_lyas_fold"/>
</dbReference>
<feature type="domain" description="Fibronectin type-III" evidence="6">
    <location>
        <begin position="323"/>
        <end position="410"/>
    </location>
</feature>
<dbReference type="PROSITE" id="PS50022">
    <property type="entry name" value="FA58C_3"/>
    <property type="match status" value="3"/>
</dbReference>
<gene>
    <name evidence="7" type="ORF">BJ998_001311</name>
</gene>
<feature type="signal peptide" evidence="4">
    <location>
        <begin position="1"/>
        <end position="28"/>
    </location>
</feature>
<comment type="caution">
    <text evidence="7">The sequence shown here is derived from an EMBL/GenBank/DDBJ whole genome shotgun (WGS) entry which is preliminary data.</text>
</comment>
<keyword evidence="2" id="KW-0119">Carbohydrate metabolism</keyword>
<feature type="compositionally biased region" description="Polar residues" evidence="3">
    <location>
        <begin position="394"/>
        <end position="412"/>
    </location>
</feature>
<keyword evidence="1" id="KW-0378">Hydrolase</keyword>
<evidence type="ECO:0000259" key="6">
    <source>
        <dbReference type="PROSITE" id="PS50853"/>
    </source>
</evidence>
<dbReference type="InterPro" id="IPR006626">
    <property type="entry name" value="PbH1"/>
</dbReference>
<dbReference type="Pfam" id="PF22816">
    <property type="entry name" value="CatAgl_D2"/>
    <property type="match status" value="1"/>
</dbReference>
<feature type="domain" description="F5/8 type C" evidence="5">
    <location>
        <begin position="402"/>
        <end position="549"/>
    </location>
</feature>
<evidence type="ECO:0000259" key="5">
    <source>
        <dbReference type="PROSITE" id="PS50022"/>
    </source>
</evidence>
<feature type="chain" id="PRO_5030828446" description="F5/8 type C domain-containing protein" evidence="4">
    <location>
        <begin position="29"/>
        <end position="1331"/>
    </location>
</feature>
<dbReference type="Pfam" id="PF00754">
    <property type="entry name" value="F5_F8_type_C"/>
    <property type="match status" value="3"/>
</dbReference>
<protein>
    <recommendedName>
        <fullName evidence="9">F5/8 type C domain-containing protein</fullName>
    </recommendedName>
</protein>
<dbReference type="InterPro" id="IPR000421">
    <property type="entry name" value="FA58C"/>
</dbReference>
<dbReference type="InterPro" id="IPR003961">
    <property type="entry name" value="FN3_dom"/>
</dbReference>
<dbReference type="SMART" id="SM00231">
    <property type="entry name" value="FA58C"/>
    <property type="match status" value="2"/>
</dbReference>
<dbReference type="RefSeq" id="WP_184859385.1">
    <property type="nucleotide sequence ID" value="NZ_JACHIR010000001.1"/>
</dbReference>
<evidence type="ECO:0000313" key="7">
    <source>
        <dbReference type="EMBL" id="MBB5890115.1"/>
    </source>
</evidence>
<dbReference type="PROSITE" id="PS50853">
    <property type="entry name" value="FN3"/>
    <property type="match status" value="1"/>
</dbReference>
<feature type="domain" description="F5/8 type C" evidence="5">
    <location>
        <begin position="162"/>
        <end position="313"/>
    </location>
</feature>
<sequence>MSAPRPAPRWAAALLGLGLLAMGGPALAASAPSAPSPTAATTPTVTASSATTGQPAGKIADSDRNSYWQSSGAAFPQWAQVDLGKVSRIGGVVMKVPAGWGSRTETLAVQGSNDGRGYSTIVGSKPYTFDPKSDNTVRVDFGTTLSRYVRVEITGNSAGQQAQLSDLEVVPAAVAATNLAAGKPMTSSGSVQNYVPANANDGDQSSYWESTNNAFPQWLQVDLGASVSSTQIVLKLPTANWGARTETLTVQGSTDGSNFSQLVASAGYTFDPASNNTVTINYTPVTTRYLRLNITGNTGWPAGQVSEFEVYGPSGGDTQPPTAPSNLTYTQPASGQIKLTWNAATDNVGVTGYDVYANNSLRSSVSGTTLTYTDNQPDSATVTYFVRAHDAAGNQSANSNSVTRTGTGNPGSNLAVGKPITASSTTLNFVATNANDNDTSTYWEGAGGTYPQTLTVQLGSNADTSSVVVKLNPASIWGPRTQTIEVLGREQSGSGFTSLVPAKSYSFDPASGNTVTIPVSARVADVQLKFTANSGAGGGQAAEFQVIGVPAPNPDLTITGSSWTPSSPVETDSITASATVKNSGPLSAGATDVNFYLGTTKVGTASVGALAAGASSTVSASIGTRDAGSYQLTAKVDEANKVIEQNEANNSYTNPTALVVTPVQSSDLVATTNWTPGNPSAGNPVQFSVTLKNQGTIASAGGAHGITVKVADAASGSTVATLTGSYSGVINAGATASPVTVGSWTAANGNYTITTTVANDANELPVKQANNTSTSNLFVGRGANMPYDSYEAESGVLGGGAAVLSPNRTIGDLAGEASGRQAVTLNQTGASVEFTTREATNTLVTRFSIPDGTTSTLDIYVDGTLLKPISLTSQYAWLYGAEASPGNDPGAGGPRHIYDEANVLLGTTVPAGHKIRLQKDAANSGTFAIDFINLELATPQANPDPAHYAVPAGFTQQDVQNAFDKVRQDSTLTGVYLPAGDYSISSKMTIYGKAVTVVGAGPWYTRFNSPSGQTNTDVGIDIQSSANGSKVSGVAFFGNWTSRQDGPGKVFNLTNVSNVTLDNIWIEHQMCLFWGQNVQNITISNSRIRDTFADGVNMTNGSSNNHIVNDEARSTGDDSFAMFAATDAGGGNETGNVFENLTAVLTWRAAGFAVYGGEDNTFRNLYVADMLTYAGITVSSLNFGYPMRDFGPDPTTIQNVSIVRAGGHFWGQQTFPGIWLFSANQKFQGIRISDVDIVSPTYSGIMFQTDYVGGAPLNPITDTVLTNVSISGAQQSGDALNAKSGFGIWANELPEPGQGPAVGSATFTNLKLSNNYIDIRNTTSTFTINRN</sequence>
<dbReference type="InterPro" id="IPR055149">
    <property type="entry name" value="Agl_cat_D2"/>
</dbReference>
<dbReference type="Pfam" id="PF07705">
    <property type="entry name" value="CARDB"/>
    <property type="match status" value="1"/>
</dbReference>
<evidence type="ECO:0000313" key="8">
    <source>
        <dbReference type="Proteomes" id="UP000585638"/>
    </source>
</evidence>
<keyword evidence="1" id="KW-0326">Glycosidase</keyword>
<dbReference type="Gene3D" id="2.60.120.260">
    <property type="entry name" value="Galactose-binding domain-like"/>
    <property type="match status" value="3"/>
</dbReference>
<feature type="compositionally biased region" description="Low complexity" evidence="3">
    <location>
        <begin position="28"/>
        <end position="53"/>
    </location>
</feature>
<dbReference type="InterPro" id="IPR011050">
    <property type="entry name" value="Pectin_lyase_fold/virulence"/>
</dbReference>
<dbReference type="CDD" id="cd14490">
    <property type="entry name" value="CBM6-CBM35-CBM36_like_1"/>
    <property type="match status" value="1"/>
</dbReference>
<dbReference type="GO" id="GO:0016798">
    <property type="term" value="F:hydrolase activity, acting on glycosyl bonds"/>
    <property type="evidence" value="ECO:0007669"/>
    <property type="project" value="UniProtKB-KW"/>
</dbReference>
<dbReference type="Gene3D" id="2.160.20.10">
    <property type="entry name" value="Single-stranded right-handed beta-helix, Pectin lyase-like"/>
    <property type="match status" value="1"/>
</dbReference>
<evidence type="ECO:0000256" key="1">
    <source>
        <dbReference type="ARBA" id="ARBA00023295"/>
    </source>
</evidence>
<proteinExistence type="predicted"/>
<dbReference type="SUPFAM" id="SSF49785">
    <property type="entry name" value="Galactose-binding domain-like"/>
    <property type="match status" value="3"/>
</dbReference>
<keyword evidence="4" id="KW-0732">Signal</keyword>
<dbReference type="SUPFAM" id="SSF49265">
    <property type="entry name" value="Fibronectin type III"/>
    <property type="match status" value="1"/>
</dbReference>
<dbReference type="InterPro" id="IPR011635">
    <property type="entry name" value="CARDB"/>
</dbReference>
<evidence type="ECO:0000256" key="4">
    <source>
        <dbReference type="SAM" id="SignalP"/>
    </source>
</evidence>
<dbReference type="Gene3D" id="2.60.40.10">
    <property type="entry name" value="Immunoglobulins"/>
    <property type="match status" value="3"/>
</dbReference>
<name>A0A7W9KCJ8_9PSEU</name>
<dbReference type="SUPFAM" id="SSF51126">
    <property type="entry name" value="Pectin lyase-like"/>
    <property type="match status" value="1"/>
</dbReference>
<accession>A0A7W9KCJ8</accession>
<feature type="region of interest" description="Disordered" evidence="3">
    <location>
        <begin position="394"/>
        <end position="413"/>
    </location>
</feature>
<evidence type="ECO:0008006" key="9">
    <source>
        <dbReference type="Google" id="ProtNLM"/>
    </source>
</evidence>
<evidence type="ECO:0000256" key="3">
    <source>
        <dbReference type="SAM" id="MobiDB-lite"/>
    </source>
</evidence>
<dbReference type="InterPro" id="IPR013783">
    <property type="entry name" value="Ig-like_fold"/>
</dbReference>
<dbReference type="Proteomes" id="UP000585638">
    <property type="component" value="Unassembled WGS sequence"/>
</dbReference>
<evidence type="ECO:0000256" key="2">
    <source>
        <dbReference type="ARBA" id="ARBA00023326"/>
    </source>
</evidence>
<dbReference type="InterPro" id="IPR033801">
    <property type="entry name" value="CBM6-CBM35-CBM36-like_1"/>
</dbReference>
<organism evidence="7 8">
    <name type="scientific">Kutzneria kofuensis</name>
    <dbReference type="NCBI Taxonomy" id="103725"/>
    <lineage>
        <taxon>Bacteria</taxon>
        <taxon>Bacillati</taxon>
        <taxon>Actinomycetota</taxon>
        <taxon>Actinomycetes</taxon>
        <taxon>Pseudonocardiales</taxon>
        <taxon>Pseudonocardiaceae</taxon>
        <taxon>Kutzneria</taxon>
    </lineage>
</organism>
<dbReference type="Pfam" id="PF22815">
    <property type="entry name" value="CatAgl_D1"/>
    <property type="match status" value="1"/>
</dbReference>
<keyword evidence="2" id="KW-0624">Polysaccharide degradation</keyword>
<feature type="region of interest" description="Disordered" evidence="3">
    <location>
        <begin position="28"/>
        <end position="64"/>
    </location>
</feature>